<dbReference type="InterPro" id="IPR042236">
    <property type="entry name" value="PI3K_accessory_sf"/>
</dbReference>
<evidence type="ECO:0000259" key="7">
    <source>
        <dbReference type="PROSITE" id="PS51545"/>
    </source>
</evidence>
<dbReference type="SMART" id="SM00146">
    <property type="entry name" value="PI3Kc"/>
    <property type="match status" value="1"/>
</dbReference>
<dbReference type="GO" id="GO:0005737">
    <property type="term" value="C:cytoplasm"/>
    <property type="evidence" value="ECO:0007669"/>
    <property type="project" value="TreeGrafter"/>
</dbReference>
<evidence type="ECO:0000256" key="4">
    <source>
        <dbReference type="ARBA" id="ARBA00022777"/>
    </source>
</evidence>
<dbReference type="InterPro" id="IPR015433">
    <property type="entry name" value="PI3/4_kinase"/>
</dbReference>
<dbReference type="InterPro" id="IPR016024">
    <property type="entry name" value="ARM-type_fold"/>
</dbReference>
<feature type="compositionally biased region" description="Basic and acidic residues" evidence="5">
    <location>
        <begin position="405"/>
        <end position="416"/>
    </location>
</feature>
<dbReference type="FunFam" id="3.30.1010.10:FF:000009">
    <property type="entry name" value="Phosphatidylinositol 4-kinase, catalytic, alpha"/>
    <property type="match status" value="1"/>
</dbReference>
<evidence type="ECO:0000256" key="1">
    <source>
        <dbReference type="ARBA" id="ARBA00006209"/>
    </source>
</evidence>
<dbReference type="SUPFAM" id="SSF56112">
    <property type="entry name" value="Protein kinase-like (PK-like)"/>
    <property type="match status" value="1"/>
</dbReference>
<evidence type="ECO:0000313" key="9">
    <source>
        <dbReference type="Proteomes" id="UP001347796"/>
    </source>
</evidence>
<proteinExistence type="inferred from homology"/>
<dbReference type="InterPro" id="IPR011009">
    <property type="entry name" value="Kinase-like_dom_sf"/>
</dbReference>
<sequence length="2146" mass="242302">MAAGDGCIHSNMMLLLARSLGSLKPTPWAKVQKLINYFPNENSDGSLQLTSRGQDAVIALGVYFLESGLQYKDKILPKLLGILRGLSKARYVEGPKGLNKYKLPMTECFSFCLNTILCDVAFRDSDSRDEIIAAQLDLMEVLTKLCEGSYDIPKATLSFTIVPLLLGLARSVGRSSDEERPLISTVLTVNNIKLFQTYEQENTSYHRRAFSTFRPILPRTLSSLVINTDSPSPTSPIPFDYSESRRERSPSPLMGPSRESILSSSEKEEKQEVSSIYLNKVGASFTRTKPWGFEIIPEQDHLEFCSAHLQTLVSVAKRLLNKDVLKNLDNILKDTLAETEKHEIWRFPYKSFSETITVVVVTLLRDVLEQEKDLPAKFMNDVQDFVKSLYESGQVDLEKKHGHPHDKDHRKDHDDNDHEFNPYQLTVYSNAACVDLLFWAIREISEAENLCLKLTEKISNNTEKKLLLSHTPLILVSLEALGKLAVKFPALATTMVASLRDFLITPSPILSKLNKYASRENEKGGIKITVTDVSQTKSSSNTSNNNGKKAPNKLMTALENLRDNAIHNICRALKAGIYEYSEVVDAFLASISNRLYQAEMSDSFIGIYMYSHELHEGSFNKTISSDSRWQTLKVVLKFTHSAGLSKHQMEKFKRESNLISTNTILTLGHLAVALKDMPKTVKSIFQIFQQRFCSPPSALDVLIVDQMGCMVMAGITDIQTDVLAMFTQISLESSAPYKTGDRNEKLRGYRQVSQPVINALANIAANIQGETDQLDLLGRLLELFVQMGLEGKRASEKVSGTVKASSSAGNLGVLIPVISILTRRLQPIREPNRRLHKLFRDFWQYCVVMGFATEDSGIWPPDWYEGVCEISTKSPLLISREHLSKELQYNTALRNDSAAPGELYELRANICNLLENPAEVVTLVNKFSFAQCTYLLSVYRLEELRIIHSTDPIAFHGLFEYLEDKAIFKDKDGMWQCILSVTDKVFFKFLDVISAKPKTEEREAELDAHAQFLLVKFNCIHSKIRRVADKYLSYLVDRFPHLLWSNVVLTTMLDILQVLSRSLEMDPHQDAPELEVPNTKYKLRAMDNLVDREMVVKDFVSRSTDILQESLKWAPNATRSHLIEYLLRKENSAAGLFQHSGLALATESVLNYAGYNRNSAPLGSATLDRRPTCVNTNSSNFMANLSLRSRYTGEVNGMKVLCKEEEKLLEIMCQELATYMKDCDGVGIKQTMFRMCALQIAGKGLNRKLLRLMCMTPVHHFHERTMQAGIACWEWLLSARPDLATEFMCEMAAAWQYSVDLKLGIFEDDKPQLDPLAKSEGVDLAPIPPAVSPHAIWTKFLMERVEIAKYSNSSHVDILMSLLNKSLSVSVGKTPAMISRHPAALGPRTRLLIMGLSLLQGDILPNTAGKSVLRERIYAASLDYFCGPVLFPTQQGSNLREDIITLIKFWQMMHADKKYLTTNLLSFNEMESSALTPQTLSIGGIPPDRRSQASGWMNTMNSSVSSYSRRSASARKNPAATNSLLKDYIKKRNLILSLVAGAVDALITWHNPLEISELKVPDEDKIATWRSTPLTDKQWKELARLSWDISPILAVFLPSRFRNSLALVKEVTLLVRIHPEAVCHIPEAINFLVTAESLEADASELTHVLTWEIVSPVLALSYFSRLYPPHPLTAQYAVRVLRSHPPEALLFYIPQLVQALRYDPMGYIGEFILWAAKRSQLLAHQILWNMKTNTFTDEDATIKDSEIGDKLEKIMDQITQGLSGSALQFYKREFDFFGKITAISGEIRPYPKGSERKNACLRCLEKIVLQPGCYLPSNPEAIVTAIDYKSGTPMQSAAKAPFLARFKVKKCGINELENLAMSDTPQISKKDVQQNNKKDKNNKNQEHWMGCIFKVGDDVRQDMLALQVIGMFKNIFDQAGLELYLFPYRVVATAPGCGVIECVPDSKSRDQIGRQTDIGMYEYFIAKYGDENSPEFQAARHNFIVSMAAYSIIGFLLQIKDRHNGNIMLDKHGHLIHIDFGFMFESSPGGNMGWEPDIKLTNEMLMIMGGSMDSPPFQWFMELCVQGYLAVRPYQDAIISLVSLMLDTRLPCFRGQTIKLLRTRFAPQYSERDAANYMLKIIRDCTKNWRGKTYDWLQYYQNQIPC</sequence>
<keyword evidence="3" id="KW-0808">Transferase</keyword>
<keyword evidence="9" id="KW-1185">Reference proteome</keyword>
<dbReference type="Gene3D" id="1.10.1070.11">
    <property type="entry name" value="Phosphatidylinositol 3-/4-kinase, catalytic domain"/>
    <property type="match status" value="1"/>
</dbReference>
<dbReference type="EMBL" id="JAZGQO010000002">
    <property type="protein sequence ID" value="KAK6191309.1"/>
    <property type="molecule type" value="Genomic_DNA"/>
</dbReference>
<dbReference type="Pfam" id="PF19274">
    <property type="entry name" value="PI4K_N"/>
    <property type="match status" value="2"/>
</dbReference>
<reference evidence="8 9" key="1">
    <citation type="submission" date="2024-01" db="EMBL/GenBank/DDBJ databases">
        <title>The genome of the rayed Mediterranean limpet Patella caerulea (Linnaeus, 1758).</title>
        <authorList>
            <person name="Anh-Thu Weber A."/>
            <person name="Halstead-Nussloch G."/>
        </authorList>
    </citation>
    <scope>NUCLEOTIDE SEQUENCE [LARGE SCALE GENOMIC DNA]</scope>
    <source>
        <strain evidence="8">AATW-2023a</strain>
        <tissue evidence="8">Whole specimen</tissue>
    </source>
</reference>
<dbReference type="InterPro" id="IPR000403">
    <property type="entry name" value="PI3/4_kinase_cat_dom"/>
</dbReference>
<evidence type="ECO:0000259" key="6">
    <source>
        <dbReference type="PROSITE" id="PS50290"/>
    </source>
</evidence>
<dbReference type="CDD" id="cd05167">
    <property type="entry name" value="PI4Kc_III_alpha"/>
    <property type="match status" value="1"/>
</dbReference>
<dbReference type="InterPro" id="IPR018936">
    <property type="entry name" value="PI3/4_kinase_CS"/>
</dbReference>
<feature type="compositionally biased region" description="Basic and acidic residues" evidence="5">
    <location>
        <begin position="1868"/>
        <end position="1883"/>
    </location>
</feature>
<dbReference type="GO" id="GO:0005886">
    <property type="term" value="C:plasma membrane"/>
    <property type="evidence" value="ECO:0007669"/>
    <property type="project" value="TreeGrafter"/>
</dbReference>
<comment type="similarity">
    <text evidence="1">Belongs to the PI3/PI4-kinase family. Type III PI4K subfamily.</text>
</comment>
<dbReference type="Gene3D" id="3.30.1010.10">
    <property type="entry name" value="Phosphatidylinositol 3-kinase Catalytic Subunit, Chain A, domain 4"/>
    <property type="match status" value="1"/>
</dbReference>
<dbReference type="FunFam" id="1.10.1070.11:FF:000005">
    <property type="entry name" value="Phosphatidylinositol 4-kinase, catalytic, alpha"/>
    <property type="match status" value="1"/>
</dbReference>
<organism evidence="8 9">
    <name type="scientific">Patella caerulea</name>
    <name type="common">Rayed Mediterranean limpet</name>
    <dbReference type="NCBI Taxonomy" id="87958"/>
    <lineage>
        <taxon>Eukaryota</taxon>
        <taxon>Metazoa</taxon>
        <taxon>Spiralia</taxon>
        <taxon>Lophotrochozoa</taxon>
        <taxon>Mollusca</taxon>
        <taxon>Gastropoda</taxon>
        <taxon>Patellogastropoda</taxon>
        <taxon>Patelloidea</taxon>
        <taxon>Patellidae</taxon>
        <taxon>Patella</taxon>
    </lineage>
</organism>
<keyword evidence="4" id="KW-0418">Kinase</keyword>
<dbReference type="PANTHER" id="PTHR10048">
    <property type="entry name" value="PHOSPHATIDYLINOSITOL KINASE"/>
    <property type="match status" value="1"/>
</dbReference>
<dbReference type="PROSITE" id="PS50290">
    <property type="entry name" value="PI3_4_KINASE_3"/>
    <property type="match status" value="1"/>
</dbReference>
<dbReference type="GO" id="GO:0048015">
    <property type="term" value="P:phosphatidylinositol-mediated signaling"/>
    <property type="evidence" value="ECO:0007669"/>
    <property type="project" value="TreeGrafter"/>
</dbReference>
<dbReference type="PANTHER" id="PTHR10048:SF15">
    <property type="entry name" value="PHOSPHATIDYLINOSITOL 4-KINASE ALPHA"/>
    <property type="match status" value="1"/>
</dbReference>
<evidence type="ECO:0000256" key="2">
    <source>
        <dbReference type="ARBA" id="ARBA00012169"/>
    </source>
</evidence>
<dbReference type="PROSITE" id="PS00916">
    <property type="entry name" value="PI3_4_KINASE_2"/>
    <property type="match status" value="1"/>
</dbReference>
<dbReference type="PROSITE" id="PS00915">
    <property type="entry name" value="PI3_4_KINASE_1"/>
    <property type="match status" value="1"/>
</dbReference>
<name>A0AAN8KDD5_PATCE</name>
<dbReference type="Gene3D" id="1.25.40.70">
    <property type="entry name" value="Phosphatidylinositol 3-kinase, accessory domain (PIK)"/>
    <property type="match status" value="1"/>
</dbReference>
<accession>A0AAN8KDD5</accession>
<gene>
    <name evidence="8" type="ORF">SNE40_003034</name>
</gene>
<protein>
    <recommendedName>
        <fullName evidence="2">1-phosphatidylinositol 4-kinase</fullName>
        <ecNumber evidence="2">2.7.1.67</ecNumber>
    </recommendedName>
</protein>
<dbReference type="Pfam" id="PF00613">
    <property type="entry name" value="PI3Ka"/>
    <property type="match status" value="1"/>
</dbReference>
<evidence type="ECO:0000313" key="8">
    <source>
        <dbReference type="EMBL" id="KAK6191309.1"/>
    </source>
</evidence>
<dbReference type="EC" id="2.7.1.67" evidence="2"/>
<feature type="region of interest" description="Disordered" evidence="5">
    <location>
        <begin position="227"/>
        <end position="267"/>
    </location>
</feature>
<dbReference type="InterPro" id="IPR001263">
    <property type="entry name" value="PI3K_accessory_dom"/>
</dbReference>
<evidence type="ECO:0000256" key="3">
    <source>
        <dbReference type="ARBA" id="ARBA00022679"/>
    </source>
</evidence>
<evidence type="ECO:0000256" key="5">
    <source>
        <dbReference type="SAM" id="MobiDB-lite"/>
    </source>
</evidence>
<dbReference type="GO" id="GO:0004430">
    <property type="term" value="F:1-phosphatidylinositol 4-kinase activity"/>
    <property type="evidence" value="ECO:0007669"/>
    <property type="project" value="UniProtKB-EC"/>
</dbReference>
<dbReference type="Proteomes" id="UP001347796">
    <property type="component" value="Unassembled WGS sequence"/>
</dbReference>
<dbReference type="InterPro" id="IPR045495">
    <property type="entry name" value="PI4K_N"/>
</dbReference>
<dbReference type="SMART" id="SM00145">
    <property type="entry name" value="PI3Ka"/>
    <property type="match status" value="1"/>
</dbReference>
<dbReference type="PROSITE" id="PS51545">
    <property type="entry name" value="PIK_HELICAL"/>
    <property type="match status" value="1"/>
</dbReference>
<dbReference type="InterPro" id="IPR036940">
    <property type="entry name" value="PI3/4_kinase_cat_sf"/>
</dbReference>
<feature type="domain" description="PI3K/PI4K catalytic" evidence="6">
    <location>
        <begin position="1866"/>
        <end position="2130"/>
    </location>
</feature>
<feature type="region of interest" description="Disordered" evidence="5">
    <location>
        <begin position="1864"/>
        <end position="1883"/>
    </location>
</feature>
<feature type="domain" description="PIK helical" evidence="7">
    <location>
        <begin position="1579"/>
        <end position="1757"/>
    </location>
</feature>
<dbReference type="Pfam" id="PF00454">
    <property type="entry name" value="PI3_PI4_kinase"/>
    <property type="match status" value="1"/>
</dbReference>
<comment type="caution">
    <text evidence="8">The sequence shown here is derived from an EMBL/GenBank/DDBJ whole genome shotgun (WGS) entry which is preliminary data.</text>
</comment>
<dbReference type="GO" id="GO:0046854">
    <property type="term" value="P:phosphatidylinositol phosphate biosynthetic process"/>
    <property type="evidence" value="ECO:0007669"/>
    <property type="project" value="InterPro"/>
</dbReference>
<dbReference type="SUPFAM" id="SSF48371">
    <property type="entry name" value="ARM repeat"/>
    <property type="match status" value="1"/>
</dbReference>
<feature type="region of interest" description="Disordered" evidence="5">
    <location>
        <begin position="397"/>
        <end position="416"/>
    </location>
</feature>
<dbReference type="FunFam" id="1.25.40.70:FF:000011">
    <property type="entry name" value="Phosphatidylinositol 4-kinase alpha"/>
    <property type="match status" value="1"/>
</dbReference>